<feature type="transmembrane region" description="Helical" evidence="1">
    <location>
        <begin position="334"/>
        <end position="355"/>
    </location>
</feature>
<dbReference type="Proteomes" id="UP000294958">
    <property type="component" value="Unassembled WGS sequence"/>
</dbReference>
<feature type="transmembrane region" description="Helical" evidence="1">
    <location>
        <begin position="183"/>
        <end position="199"/>
    </location>
</feature>
<evidence type="ECO:0000256" key="1">
    <source>
        <dbReference type="SAM" id="Phobius"/>
    </source>
</evidence>
<evidence type="ECO:0000313" key="3">
    <source>
        <dbReference type="EMBL" id="EXL08819.1"/>
    </source>
</evidence>
<feature type="transmembrane region" description="Helical" evidence="1">
    <location>
        <begin position="227"/>
        <end position="248"/>
    </location>
</feature>
<dbReference type="OrthoDB" id="7353197at2"/>
<feature type="transmembrane region" description="Helical" evidence="1">
    <location>
        <begin position="206"/>
        <end position="221"/>
    </location>
</feature>
<comment type="caution">
    <text evidence="3">The sequence shown here is derived from an EMBL/GenBank/DDBJ whole genome shotgun (WGS) entry which is preliminary data.</text>
</comment>
<reference evidence="3 5" key="1">
    <citation type="submission" date="2014-02" db="EMBL/GenBank/DDBJ databases">
        <title>Aquamicrobium defluvii Genome sequencing.</title>
        <authorList>
            <person name="Wang X."/>
        </authorList>
    </citation>
    <scope>NUCLEOTIDE SEQUENCE [LARGE SCALE GENOMIC DNA]</scope>
    <source>
        <strain evidence="3 5">W13Z1</strain>
    </source>
</reference>
<protein>
    <submittedName>
        <fullName evidence="4">Putative membrane protein</fullName>
    </submittedName>
</protein>
<dbReference type="InterPro" id="IPR018677">
    <property type="entry name" value="DUF2157"/>
</dbReference>
<dbReference type="Proteomes" id="UP000019849">
    <property type="component" value="Unassembled WGS sequence"/>
</dbReference>
<feature type="transmembrane region" description="Helical" evidence="1">
    <location>
        <begin position="309"/>
        <end position="328"/>
    </location>
</feature>
<feature type="transmembrane region" description="Helical" evidence="1">
    <location>
        <begin position="155"/>
        <end position="177"/>
    </location>
</feature>
<dbReference type="eggNOG" id="COG4872">
    <property type="taxonomic scope" value="Bacteria"/>
</dbReference>
<feature type="transmembrane region" description="Helical" evidence="1">
    <location>
        <begin position="131"/>
        <end position="148"/>
    </location>
</feature>
<dbReference type="HOGENOM" id="CLU_055073_1_0_5"/>
<reference evidence="4 6" key="2">
    <citation type="submission" date="2019-03" db="EMBL/GenBank/DDBJ databases">
        <title>Genomic Encyclopedia of Type Strains, Phase IV (KMG-IV): sequencing the most valuable type-strain genomes for metagenomic binning, comparative biology and taxonomic classification.</title>
        <authorList>
            <person name="Goeker M."/>
        </authorList>
    </citation>
    <scope>NUCLEOTIDE SEQUENCE [LARGE SCALE GENOMIC DNA]</scope>
    <source>
        <strain evidence="4 6">DSM 11603</strain>
    </source>
</reference>
<dbReference type="EMBL" id="JENY01000011">
    <property type="protein sequence ID" value="EXL08819.1"/>
    <property type="molecule type" value="Genomic_DNA"/>
</dbReference>
<proteinExistence type="predicted"/>
<sequence length="373" mass="39512">MARYAVQLRQDVERWVSSGLIDRSTAEKLVLDAERRERKPFGPGAVLALMAALLFGAGILIFIAANWEAFPRLARVAALFALIFGGYVGGAYARLRGHVAIGEALWIVAAAAFGASLALIGQMYHMSGDESAAILTWCAATALAALVLRSGPLTVAATGIADVWLAAALTGGLTASFRVDSPALFLPVAAVLFGISYWTRSQATRHLILLSLIAYATWHAVDSDTFQIAFMMAGVSACLFAVAHILPAEVDNVVRINRRLPIHALIGFLVAMMLIQIDVEGESSFPVAAAVTLAGIVGALVLQGRESRGLRWIAYLAFAIELCLIYAITMGTMLGTAGFFVFAAVLVGLLALLIIRLERRLGSDAPQAEGGNA</sequence>
<dbReference type="Pfam" id="PF09925">
    <property type="entry name" value="DUF2157"/>
    <property type="match status" value="1"/>
</dbReference>
<feature type="transmembrane region" description="Helical" evidence="1">
    <location>
        <begin position="283"/>
        <end position="302"/>
    </location>
</feature>
<feature type="transmembrane region" description="Helical" evidence="1">
    <location>
        <begin position="73"/>
        <end position="93"/>
    </location>
</feature>
<feature type="transmembrane region" description="Helical" evidence="1">
    <location>
        <begin position="105"/>
        <end position="125"/>
    </location>
</feature>
<dbReference type="PATRIC" id="fig|69279.3.peg.2030"/>
<keyword evidence="1" id="KW-0812">Transmembrane</keyword>
<accession>A0A011TB32</accession>
<evidence type="ECO:0000313" key="5">
    <source>
        <dbReference type="Proteomes" id="UP000019849"/>
    </source>
</evidence>
<feature type="transmembrane region" description="Helical" evidence="1">
    <location>
        <begin position="260"/>
        <end position="277"/>
    </location>
</feature>
<feature type="domain" description="DUF2157" evidence="2">
    <location>
        <begin position="13"/>
        <end position="153"/>
    </location>
</feature>
<evidence type="ECO:0000313" key="4">
    <source>
        <dbReference type="EMBL" id="TDR35417.1"/>
    </source>
</evidence>
<keyword evidence="1" id="KW-0472">Membrane</keyword>
<dbReference type="EMBL" id="SNZF01000009">
    <property type="protein sequence ID" value="TDR35417.1"/>
    <property type="molecule type" value="Genomic_DNA"/>
</dbReference>
<keyword evidence="6" id="KW-1185">Reference proteome</keyword>
<keyword evidence="1" id="KW-1133">Transmembrane helix</keyword>
<gene>
    <name evidence="3" type="ORF">BG36_03145</name>
    <name evidence="4" type="ORF">DES43_10953</name>
</gene>
<dbReference type="STRING" id="69279.BG36_03145"/>
<name>A0A011TB32_9HYPH</name>
<feature type="transmembrane region" description="Helical" evidence="1">
    <location>
        <begin position="45"/>
        <end position="67"/>
    </location>
</feature>
<evidence type="ECO:0000259" key="2">
    <source>
        <dbReference type="Pfam" id="PF09925"/>
    </source>
</evidence>
<evidence type="ECO:0000313" key="6">
    <source>
        <dbReference type="Proteomes" id="UP000294958"/>
    </source>
</evidence>
<dbReference type="AlphaFoldDB" id="A0A011TB32"/>
<dbReference type="RefSeq" id="WP_035026121.1">
    <property type="nucleotide sequence ID" value="NZ_KK073885.1"/>
</dbReference>
<organism evidence="3 5">
    <name type="scientific">Aquamicrobium defluvii</name>
    <dbReference type="NCBI Taxonomy" id="69279"/>
    <lineage>
        <taxon>Bacteria</taxon>
        <taxon>Pseudomonadati</taxon>
        <taxon>Pseudomonadota</taxon>
        <taxon>Alphaproteobacteria</taxon>
        <taxon>Hyphomicrobiales</taxon>
        <taxon>Phyllobacteriaceae</taxon>
        <taxon>Aquamicrobium</taxon>
    </lineage>
</organism>